<evidence type="ECO:0000313" key="3">
    <source>
        <dbReference type="Proteomes" id="UP001454036"/>
    </source>
</evidence>
<dbReference type="Proteomes" id="UP001454036">
    <property type="component" value="Unassembled WGS sequence"/>
</dbReference>
<dbReference type="EMBL" id="BAABME010002468">
    <property type="protein sequence ID" value="GAA0154773.1"/>
    <property type="molecule type" value="Genomic_DNA"/>
</dbReference>
<dbReference type="AlphaFoldDB" id="A0AAV3PX33"/>
<sequence>MTIKQNENEAISSFQDRFQTDFNLVPGTDQKIAVIAFIEGLMMSRFKESILKRKPLILEEVNEHAYKYIWIEEVEKRDEKGRGKHPMEEAHRRSPEPKIRSALDRIWAIDKGYSKADLPRGNTFPLPG</sequence>
<comment type="caution">
    <text evidence="2">The sequence shown here is derived from an EMBL/GenBank/DDBJ whole genome shotgun (WGS) entry which is preliminary data.</text>
</comment>
<evidence type="ECO:0000256" key="1">
    <source>
        <dbReference type="SAM" id="MobiDB-lite"/>
    </source>
</evidence>
<organism evidence="2 3">
    <name type="scientific">Lithospermum erythrorhizon</name>
    <name type="common">Purple gromwell</name>
    <name type="synonym">Lithospermum officinale var. erythrorhizon</name>
    <dbReference type="NCBI Taxonomy" id="34254"/>
    <lineage>
        <taxon>Eukaryota</taxon>
        <taxon>Viridiplantae</taxon>
        <taxon>Streptophyta</taxon>
        <taxon>Embryophyta</taxon>
        <taxon>Tracheophyta</taxon>
        <taxon>Spermatophyta</taxon>
        <taxon>Magnoliopsida</taxon>
        <taxon>eudicotyledons</taxon>
        <taxon>Gunneridae</taxon>
        <taxon>Pentapetalae</taxon>
        <taxon>asterids</taxon>
        <taxon>lamiids</taxon>
        <taxon>Boraginales</taxon>
        <taxon>Boraginaceae</taxon>
        <taxon>Boraginoideae</taxon>
        <taxon>Lithospermeae</taxon>
        <taxon>Lithospermum</taxon>
    </lineage>
</organism>
<name>A0AAV3PX33_LITER</name>
<evidence type="ECO:0000313" key="2">
    <source>
        <dbReference type="EMBL" id="GAA0154773.1"/>
    </source>
</evidence>
<proteinExistence type="predicted"/>
<keyword evidence="3" id="KW-1185">Reference proteome</keyword>
<reference evidence="2 3" key="1">
    <citation type="submission" date="2024-01" db="EMBL/GenBank/DDBJ databases">
        <title>The complete chloroplast genome sequence of Lithospermum erythrorhizon: insights into the phylogenetic relationship among Boraginaceae species and the maternal lineages of purple gromwells.</title>
        <authorList>
            <person name="Okada T."/>
            <person name="Watanabe K."/>
        </authorList>
    </citation>
    <scope>NUCLEOTIDE SEQUENCE [LARGE SCALE GENOMIC DNA]</scope>
</reference>
<feature type="region of interest" description="Disordered" evidence="1">
    <location>
        <begin position="78"/>
        <end position="97"/>
    </location>
</feature>
<protein>
    <submittedName>
        <fullName evidence="2">Uncharacterized protein</fullName>
    </submittedName>
</protein>
<accession>A0AAV3PX33</accession>
<gene>
    <name evidence="2" type="ORF">LIER_12660</name>
</gene>